<dbReference type="InterPro" id="IPR017900">
    <property type="entry name" value="4Fe4S_Fe_S_CS"/>
</dbReference>
<comment type="function">
    <text evidence="6">Ferredoxins are iron-sulfur proteins that transfer electrons in a wide variety of metabolic reactions.</text>
</comment>
<dbReference type="PROSITE" id="PS00198">
    <property type="entry name" value="4FE4S_FER_1"/>
    <property type="match status" value="1"/>
</dbReference>
<dbReference type="PANTHER" id="PTHR36923:SF3">
    <property type="entry name" value="FERREDOXIN"/>
    <property type="match status" value="1"/>
</dbReference>
<keyword evidence="1 6" id="KW-0813">Transport</keyword>
<evidence type="ECO:0000256" key="5">
    <source>
        <dbReference type="ARBA" id="ARBA00023014"/>
    </source>
</evidence>
<dbReference type="Pfam" id="PF13370">
    <property type="entry name" value="Fer4_13"/>
    <property type="match status" value="1"/>
</dbReference>
<dbReference type="GO" id="GO:0051536">
    <property type="term" value="F:iron-sulfur cluster binding"/>
    <property type="evidence" value="ECO:0007669"/>
    <property type="project" value="UniProtKB-KW"/>
</dbReference>
<accession>A0A410PTP9</accession>
<dbReference type="PRINTS" id="PR00352">
    <property type="entry name" value="3FE4SFRDOXIN"/>
</dbReference>
<evidence type="ECO:0000256" key="3">
    <source>
        <dbReference type="ARBA" id="ARBA00022982"/>
    </source>
</evidence>
<dbReference type="InterPro" id="IPR051269">
    <property type="entry name" value="Fe-S_cluster_ET"/>
</dbReference>
<gene>
    <name evidence="8" type="ORF">EQM06_03345</name>
</gene>
<evidence type="ECO:0000256" key="1">
    <source>
        <dbReference type="ARBA" id="ARBA00022448"/>
    </source>
</evidence>
<dbReference type="PANTHER" id="PTHR36923">
    <property type="entry name" value="FERREDOXIN"/>
    <property type="match status" value="1"/>
</dbReference>
<dbReference type="OrthoDB" id="9803319at2"/>
<evidence type="ECO:0000256" key="2">
    <source>
        <dbReference type="ARBA" id="ARBA00022723"/>
    </source>
</evidence>
<dbReference type="PROSITE" id="PS51379">
    <property type="entry name" value="4FE4S_FER_2"/>
    <property type="match status" value="1"/>
</dbReference>
<keyword evidence="3 6" id="KW-0249">Electron transport</keyword>
<dbReference type="GO" id="GO:0009055">
    <property type="term" value="F:electron transfer activity"/>
    <property type="evidence" value="ECO:0007669"/>
    <property type="project" value="UniProtKB-UniRule"/>
</dbReference>
<name>A0A410PTP9_9FIRM</name>
<keyword evidence="2 6" id="KW-0479">Metal-binding</keyword>
<protein>
    <recommendedName>
        <fullName evidence="6">Ferredoxin</fullName>
    </recommendedName>
</protein>
<evidence type="ECO:0000256" key="4">
    <source>
        <dbReference type="ARBA" id="ARBA00023004"/>
    </source>
</evidence>
<dbReference type="RefSeq" id="WP_128744992.1">
    <property type="nucleotide sequence ID" value="NZ_CP035281.1"/>
</dbReference>
<evidence type="ECO:0000313" key="8">
    <source>
        <dbReference type="EMBL" id="QAT42342.1"/>
    </source>
</evidence>
<feature type="domain" description="4Fe-4S ferredoxin-type" evidence="7">
    <location>
        <begin position="1"/>
        <end position="28"/>
    </location>
</feature>
<keyword evidence="9" id="KW-1185">Reference proteome</keyword>
<reference evidence="8 9" key="1">
    <citation type="submission" date="2019-01" db="EMBL/GenBank/DDBJ databases">
        <title>Draft genomes of a novel of Aminipila strains.</title>
        <authorList>
            <person name="Ma S."/>
        </authorList>
    </citation>
    <scope>NUCLEOTIDE SEQUENCE [LARGE SCALE GENOMIC DNA]</scope>
    <source>
        <strain evidence="9">JN-39</strain>
    </source>
</reference>
<dbReference type="GO" id="GO:0005506">
    <property type="term" value="F:iron ion binding"/>
    <property type="evidence" value="ECO:0007669"/>
    <property type="project" value="UniProtKB-UniRule"/>
</dbReference>
<dbReference type="Proteomes" id="UP000287601">
    <property type="component" value="Chromosome"/>
</dbReference>
<dbReference type="KEGG" id="amij:EQM06_03345"/>
<evidence type="ECO:0000259" key="7">
    <source>
        <dbReference type="PROSITE" id="PS51379"/>
    </source>
</evidence>
<dbReference type="SUPFAM" id="SSF54862">
    <property type="entry name" value="4Fe-4S ferredoxins"/>
    <property type="match status" value="1"/>
</dbReference>
<dbReference type="EMBL" id="CP035281">
    <property type="protein sequence ID" value="QAT42342.1"/>
    <property type="molecule type" value="Genomic_DNA"/>
</dbReference>
<sequence>MKVKINEGCIGCGLCEETCPEVFSLKEDGKAQVDKQPEPSQLSQVQEAVELCPAQVIELSNW</sequence>
<organism evidence="8 9">
    <name type="scientific">Aminipila luticellarii</name>
    <dbReference type="NCBI Taxonomy" id="2507160"/>
    <lineage>
        <taxon>Bacteria</taxon>
        <taxon>Bacillati</taxon>
        <taxon>Bacillota</taxon>
        <taxon>Clostridia</taxon>
        <taxon>Peptostreptococcales</taxon>
        <taxon>Anaerovoracaceae</taxon>
        <taxon>Aminipila</taxon>
    </lineage>
</organism>
<keyword evidence="5 6" id="KW-0411">Iron-sulfur</keyword>
<dbReference type="Gene3D" id="3.30.70.20">
    <property type="match status" value="1"/>
</dbReference>
<dbReference type="InterPro" id="IPR001080">
    <property type="entry name" value="3Fe4S_ferredoxin"/>
</dbReference>
<proteinExistence type="predicted"/>
<keyword evidence="4 6" id="KW-0408">Iron</keyword>
<evidence type="ECO:0000256" key="6">
    <source>
        <dbReference type="RuleBase" id="RU368020"/>
    </source>
</evidence>
<evidence type="ECO:0000313" key="9">
    <source>
        <dbReference type="Proteomes" id="UP000287601"/>
    </source>
</evidence>
<dbReference type="AlphaFoldDB" id="A0A410PTP9"/>
<dbReference type="InterPro" id="IPR017896">
    <property type="entry name" value="4Fe4S_Fe-S-bd"/>
</dbReference>